<feature type="region of interest" description="Disordered" evidence="2">
    <location>
        <begin position="1"/>
        <end position="27"/>
    </location>
</feature>
<name>A0A100HGH2_9DEIO</name>
<dbReference type="InterPro" id="IPR025295">
    <property type="entry name" value="eCIS_core_dom"/>
</dbReference>
<proteinExistence type="predicted"/>
<keyword evidence="1" id="KW-0175">Coiled coil</keyword>
<organism evidence="4 5">
    <name type="scientific">Deinococcus grandis</name>
    <dbReference type="NCBI Taxonomy" id="57498"/>
    <lineage>
        <taxon>Bacteria</taxon>
        <taxon>Thermotogati</taxon>
        <taxon>Deinococcota</taxon>
        <taxon>Deinococci</taxon>
        <taxon>Deinococcales</taxon>
        <taxon>Deinococcaceae</taxon>
        <taxon>Deinococcus</taxon>
    </lineage>
</organism>
<evidence type="ECO:0000313" key="4">
    <source>
        <dbReference type="EMBL" id="GAQ20215.1"/>
    </source>
</evidence>
<evidence type="ECO:0000256" key="1">
    <source>
        <dbReference type="SAM" id="Coils"/>
    </source>
</evidence>
<reference evidence="5" key="1">
    <citation type="submission" date="2015-11" db="EMBL/GenBank/DDBJ databases">
        <title>Draft Genome Sequence of the Radioresistant Bacterium Deinococcus grandis, Isolated from Freshwater Fish in Japan.</title>
        <authorList>
            <person name="Satoh K."/>
            <person name="Onodera T."/>
            <person name="Omoso K."/>
            <person name="Takeda-Yano K."/>
            <person name="Katayama T."/>
            <person name="Oono Y."/>
            <person name="Narumi I."/>
        </authorList>
    </citation>
    <scope>NUCLEOTIDE SEQUENCE [LARGE SCALE GENOMIC DNA]</scope>
    <source>
        <strain evidence="5">ATCC 43672</strain>
    </source>
</reference>
<dbReference type="AlphaFoldDB" id="A0A100HGH2"/>
<feature type="domain" description="eCIS core" evidence="3">
    <location>
        <begin position="246"/>
        <end position="323"/>
    </location>
</feature>
<evidence type="ECO:0000313" key="5">
    <source>
        <dbReference type="Proteomes" id="UP000056209"/>
    </source>
</evidence>
<dbReference type="Pfam" id="PF13699">
    <property type="entry name" value="eCIS_core"/>
    <property type="match status" value="1"/>
</dbReference>
<dbReference type="Proteomes" id="UP000056209">
    <property type="component" value="Unassembled WGS sequence"/>
</dbReference>
<comment type="caution">
    <text evidence="4">The sequence shown here is derived from an EMBL/GenBank/DDBJ whole genome shotgun (WGS) entry which is preliminary data.</text>
</comment>
<sequence length="1097" mass="117062">MFERQGATRTRNIPRSSTRHAGEPEQFHPLPLAAPLQRFLSTPVRAQGQAARPVLRAATLQRQEEARLSGARASVQQQVTALGEVQSFQRHAQMPVPARPVTPSDWATVMRHRAESVEGQRLDTRTFGEFQTLQRQVAQSLSQGFRMDRGEPATRYATYGAHLATLQRHALSAPVSRVVLGLVPPAERVPLQRATDEALHRQMAQEQAVLNFDTLASLQRQLAELDAEATQPVLHRIQARRGAGNPLPEAIQRHLEQGLNHDLSRVRIHDDSEADTLAKGVNALAFTTGTDIFFQAGRFDPNTRGGLELLAHEVTHTVQQSQGRVGRGIDPDAGLEAEARSMGAKLAQSGPQFGTKHTPRPRAALLAPTTPAAPTVQRWGLGDLKKLTGSAAASLKSAVRNVQKATQKRVQKTVARVKKTAAPAIRAARQSASQTLRTAQKLRAQVSASITKAGQTAREYGRQTLQNVKTKARAAAQQVRRQATQLRTRAHQLAFRAATAVANTKQRLHHRARAVTGALRQAASVTALHVRDTARAAGQTLKKVATGIVDGIKTQAQRTRLRAQAFRQRVETRLSTAATVAKTRIADVKTAARARAQSIRRRIGATATRALRTTKGGLGRFLKSRPATALLLGGGAALTAFQAIKQGGARGLWNAAKGKASEAWKWASSTEGKATLARLAVTVGVTAGAALLTGLTGGLAAPLLIMAAGSVAGGALGRLTQNAVMRTDDKYKDKLPLMRGVLDPKTMALDGALGLVMGPGGALAGGIVKGAAGNLGRYALRPAGQGLAQGARRLIGRRITANASSRAALGNTSRMGQRDLMNRLDLVWKDMKQYNAKLARETWTDMQQSLYGSAGVAGRATRDIRSLLGGRKALRTRQFTVARDRVAAMDHREVLTLASQLKLPTRFKQDKLRELVAQGLVKTNHRLVARPIASEARKAALRASGKDLARAAFGAPRQRGESMARRVLRGTGNLLTAGPRATYRTILEKDAGWSKAISQGVGTGHLLSSVSNEAAKGAALAVKTEALKPDGEQQPVNGQKVMTDAVLNSLGFNPDYLSEKALGAGATDGAKAVNAGAGASGMNDPVQLEDAPQVATP</sequence>
<gene>
    <name evidence="4" type="ORF">DEIGR_100242</name>
</gene>
<feature type="region of interest" description="Disordered" evidence="2">
    <location>
        <begin position="1068"/>
        <end position="1097"/>
    </location>
</feature>
<evidence type="ECO:0000256" key="2">
    <source>
        <dbReference type="SAM" id="MobiDB-lite"/>
    </source>
</evidence>
<dbReference type="EMBL" id="BCMS01000001">
    <property type="protein sequence ID" value="GAQ20215.1"/>
    <property type="molecule type" value="Genomic_DNA"/>
</dbReference>
<feature type="coiled-coil region" evidence="1">
    <location>
        <begin position="462"/>
        <end position="489"/>
    </location>
</feature>
<protein>
    <recommendedName>
        <fullName evidence="3">eCIS core domain-containing protein</fullName>
    </recommendedName>
</protein>
<accession>A0A100HGH2</accession>
<feature type="compositionally biased region" description="Polar residues" evidence="2">
    <location>
        <begin position="7"/>
        <end position="16"/>
    </location>
</feature>
<keyword evidence="5" id="KW-1185">Reference proteome</keyword>
<dbReference type="RefSeq" id="WP_058974571.1">
    <property type="nucleotide sequence ID" value="NZ_BCMS01000001.1"/>
</dbReference>
<evidence type="ECO:0000259" key="3">
    <source>
        <dbReference type="Pfam" id="PF13699"/>
    </source>
</evidence>